<dbReference type="PROSITE" id="PS50995">
    <property type="entry name" value="HTH_MARR_2"/>
    <property type="match status" value="1"/>
</dbReference>
<dbReference type="GO" id="GO:0006950">
    <property type="term" value="P:response to stress"/>
    <property type="evidence" value="ECO:0007669"/>
    <property type="project" value="TreeGrafter"/>
</dbReference>
<organism evidence="2 3">
    <name type="scientific">Baekduia soli</name>
    <dbReference type="NCBI Taxonomy" id="496014"/>
    <lineage>
        <taxon>Bacteria</taxon>
        <taxon>Bacillati</taxon>
        <taxon>Actinomycetota</taxon>
        <taxon>Thermoleophilia</taxon>
        <taxon>Solirubrobacterales</taxon>
        <taxon>Baekduiaceae</taxon>
        <taxon>Baekduia</taxon>
    </lineage>
</organism>
<proteinExistence type="predicted"/>
<evidence type="ECO:0000259" key="1">
    <source>
        <dbReference type="PROSITE" id="PS50995"/>
    </source>
</evidence>
<dbReference type="SUPFAM" id="SSF46785">
    <property type="entry name" value="Winged helix' DNA-binding domain"/>
    <property type="match status" value="1"/>
</dbReference>
<dbReference type="Pfam" id="PF01047">
    <property type="entry name" value="MarR"/>
    <property type="match status" value="1"/>
</dbReference>
<feature type="domain" description="HTH marR-type" evidence="1">
    <location>
        <begin position="35"/>
        <end position="168"/>
    </location>
</feature>
<accession>A0A5B8UB02</accession>
<name>A0A5B8UB02_9ACTN</name>
<dbReference type="InterPro" id="IPR036390">
    <property type="entry name" value="WH_DNA-bd_sf"/>
</dbReference>
<dbReference type="InterPro" id="IPR000835">
    <property type="entry name" value="HTH_MarR-typ"/>
</dbReference>
<protein>
    <submittedName>
        <fullName evidence="2">MarR family transcriptional regulator</fullName>
    </submittedName>
</protein>
<dbReference type="InterPro" id="IPR039422">
    <property type="entry name" value="MarR/SlyA-like"/>
</dbReference>
<dbReference type="AlphaFoldDB" id="A0A5B8UB02"/>
<evidence type="ECO:0000313" key="2">
    <source>
        <dbReference type="EMBL" id="QEC50363.1"/>
    </source>
</evidence>
<dbReference type="Gene3D" id="1.10.10.10">
    <property type="entry name" value="Winged helix-like DNA-binding domain superfamily/Winged helix DNA-binding domain"/>
    <property type="match status" value="1"/>
</dbReference>
<dbReference type="SMART" id="SM00347">
    <property type="entry name" value="HTH_MARR"/>
    <property type="match status" value="1"/>
</dbReference>
<dbReference type="Proteomes" id="UP000321805">
    <property type="component" value="Chromosome"/>
</dbReference>
<gene>
    <name evidence="2" type="ORF">FSW04_24115</name>
</gene>
<dbReference type="GO" id="GO:0003700">
    <property type="term" value="F:DNA-binding transcription factor activity"/>
    <property type="evidence" value="ECO:0007669"/>
    <property type="project" value="InterPro"/>
</dbReference>
<dbReference type="OrthoDB" id="3296622at2"/>
<dbReference type="EMBL" id="CP042430">
    <property type="protein sequence ID" value="QEC50363.1"/>
    <property type="molecule type" value="Genomic_DNA"/>
</dbReference>
<reference evidence="2 3" key="1">
    <citation type="journal article" date="2018" name="J. Microbiol.">
        <title>Baekduia soli gen. nov., sp. nov., a novel bacterium isolated from the soil of Baekdu Mountain and proposal of a novel family name, Baekduiaceae fam. nov.</title>
        <authorList>
            <person name="An D.S."/>
            <person name="Siddiqi M.Z."/>
            <person name="Kim K.H."/>
            <person name="Yu H.S."/>
            <person name="Im W.T."/>
        </authorList>
    </citation>
    <scope>NUCLEOTIDE SEQUENCE [LARGE SCALE GENOMIC DNA]</scope>
    <source>
        <strain evidence="2 3">BR7-21</strain>
    </source>
</reference>
<dbReference type="KEGG" id="bsol:FSW04_24115"/>
<keyword evidence="3" id="KW-1185">Reference proteome</keyword>
<dbReference type="PANTHER" id="PTHR33164">
    <property type="entry name" value="TRANSCRIPTIONAL REGULATOR, MARR FAMILY"/>
    <property type="match status" value="1"/>
</dbReference>
<sequence>MWQSPGGLPAPLPFDPIAEAQRQWRRHWGEDATPSMAAVTSIMRVHQLVMARLNDELKPWELTFARYEALMLLFFSRTGSLPLGKMGARLQVHPTSVTNLIDGLERLGYATRGPHPSDRRTTLASITDRGRVVADEATEALNAMHFGTGRLRSDDLDALTGLLRSMRVEAGDFEGG</sequence>
<dbReference type="InterPro" id="IPR036388">
    <property type="entry name" value="WH-like_DNA-bd_sf"/>
</dbReference>
<dbReference type="PANTHER" id="PTHR33164:SF101">
    <property type="entry name" value="TRANSCRIPTIONAL REPRESSOR MPRA"/>
    <property type="match status" value="1"/>
</dbReference>
<evidence type="ECO:0000313" key="3">
    <source>
        <dbReference type="Proteomes" id="UP000321805"/>
    </source>
</evidence>